<dbReference type="AlphaFoldDB" id="A0A1H6F3I5"/>
<dbReference type="Gene3D" id="1.10.443.10">
    <property type="entry name" value="Intergrase catalytic core"/>
    <property type="match status" value="1"/>
</dbReference>
<keyword evidence="9" id="KW-1185">Reference proteome</keyword>
<feature type="domain" description="Core-binding (CB)" evidence="7">
    <location>
        <begin position="164"/>
        <end position="250"/>
    </location>
</feature>
<accession>A0A1H6F3I5</accession>
<dbReference type="GO" id="GO:0006310">
    <property type="term" value="P:DNA recombination"/>
    <property type="evidence" value="ECO:0007669"/>
    <property type="project" value="UniProtKB-KW"/>
</dbReference>
<evidence type="ECO:0000259" key="6">
    <source>
        <dbReference type="PROSITE" id="PS51898"/>
    </source>
</evidence>
<evidence type="ECO:0000256" key="4">
    <source>
        <dbReference type="ARBA" id="ARBA00023172"/>
    </source>
</evidence>
<dbReference type="InterPro" id="IPR013762">
    <property type="entry name" value="Integrase-like_cat_sf"/>
</dbReference>
<dbReference type="PANTHER" id="PTHR30349:SF64">
    <property type="entry name" value="PROPHAGE INTEGRASE INTD-RELATED"/>
    <property type="match status" value="1"/>
</dbReference>
<protein>
    <submittedName>
        <fullName evidence="8">Tyrosine recombinase XerC</fullName>
    </submittedName>
</protein>
<dbReference type="NCBIfam" id="TIGR02249">
    <property type="entry name" value="integrase_gron"/>
    <property type="match status" value="1"/>
</dbReference>
<reference evidence="8 9" key="1">
    <citation type="submission" date="2016-10" db="EMBL/GenBank/DDBJ databases">
        <authorList>
            <person name="de Groot N.N."/>
        </authorList>
    </citation>
    <scope>NUCLEOTIDE SEQUENCE [LARGE SCALE GENOMIC DNA]</scope>
    <source>
        <strain evidence="8">MBHS1</strain>
    </source>
</reference>
<dbReference type="Pfam" id="PF00589">
    <property type="entry name" value="Phage_integrase"/>
    <property type="match status" value="1"/>
</dbReference>
<dbReference type="Gene3D" id="1.10.150.130">
    <property type="match status" value="1"/>
</dbReference>
<evidence type="ECO:0000313" key="8">
    <source>
        <dbReference type="EMBL" id="SEH04680.1"/>
    </source>
</evidence>
<dbReference type="InterPro" id="IPR011946">
    <property type="entry name" value="Integrase_integron-type"/>
</dbReference>
<sequence>MHDIPERISTAYEAILLERNIPLVEQKFYKKWLRYYLDFCHKYTFPVGQQTSLANFLEELHSKRQSEQQCQQAQQAISLFYDLCEAQRGQEGNVNSKQNQHSDIYPASVTPVSLVTTQSPTLETMEVASPDEKLEMVVSTSSSVDTVNAEQVDSISELGVEYQLQGTNWAAVYTGLKEVIELRHYSPKTLKTYQSWMRKFQAFVKSKDYHLLNQQDVKNFLTHLAVSKQVAASTQNQAFNALLFLFRHVLKKEFGEIKDVPRAKRRPYIPVVLSREEIDRVLERLRDPFMLAVQLLYGCGLRISECLNLRLQDFNFDVGMLTVHRGKGKKDRTVPLPQSIMPEIKLQFERVSALYDEDLAAGYAGVFLPDSLEEKYKNAAKDFSWQWFFPAKTLTFIAETKEYRRYHLHDTHLQKAIRGAVKRTKLAKRVSAHTFRHSFASHLVQAHYDIRTIQALMGHADVKTTMVYLQTVPSLTLKEAKSPLDFSSDSHEG</sequence>
<keyword evidence="3 5" id="KW-0238">DNA-binding</keyword>
<organism evidence="8 9">
    <name type="scientific">Candidatus Venteria ishoeyi</name>
    <dbReference type="NCBI Taxonomy" id="1899563"/>
    <lineage>
        <taxon>Bacteria</taxon>
        <taxon>Pseudomonadati</taxon>
        <taxon>Pseudomonadota</taxon>
        <taxon>Gammaproteobacteria</taxon>
        <taxon>Thiotrichales</taxon>
        <taxon>Thiotrichaceae</taxon>
        <taxon>Venteria</taxon>
    </lineage>
</organism>
<name>A0A1H6F3I5_9GAMM</name>
<keyword evidence="2" id="KW-0229">DNA integration</keyword>
<dbReference type="EMBL" id="FMSV02000083">
    <property type="protein sequence ID" value="SEH04680.1"/>
    <property type="molecule type" value="Genomic_DNA"/>
</dbReference>
<dbReference type="Proteomes" id="UP000236724">
    <property type="component" value="Unassembled WGS sequence"/>
</dbReference>
<evidence type="ECO:0000259" key="7">
    <source>
        <dbReference type="PROSITE" id="PS51900"/>
    </source>
</evidence>
<gene>
    <name evidence="8" type="primary">xerC_1</name>
    <name evidence="8" type="ORF">MBHS_00529</name>
</gene>
<evidence type="ECO:0000256" key="5">
    <source>
        <dbReference type="PROSITE-ProRule" id="PRU01248"/>
    </source>
</evidence>
<dbReference type="Pfam" id="PF13495">
    <property type="entry name" value="Phage_int_SAM_4"/>
    <property type="match status" value="1"/>
</dbReference>
<dbReference type="GO" id="GO:0003677">
    <property type="term" value="F:DNA binding"/>
    <property type="evidence" value="ECO:0007669"/>
    <property type="project" value="UniProtKB-UniRule"/>
</dbReference>
<dbReference type="InterPro" id="IPR004107">
    <property type="entry name" value="Integrase_SAM-like_N"/>
</dbReference>
<dbReference type="InterPro" id="IPR050090">
    <property type="entry name" value="Tyrosine_recombinase_XerCD"/>
</dbReference>
<dbReference type="PANTHER" id="PTHR30349">
    <property type="entry name" value="PHAGE INTEGRASE-RELATED"/>
    <property type="match status" value="1"/>
</dbReference>
<evidence type="ECO:0000256" key="1">
    <source>
        <dbReference type="ARBA" id="ARBA00008857"/>
    </source>
</evidence>
<keyword evidence="4" id="KW-0233">DNA recombination</keyword>
<dbReference type="PROSITE" id="PS51898">
    <property type="entry name" value="TYR_RECOMBINASE"/>
    <property type="match status" value="1"/>
</dbReference>
<feature type="domain" description="Tyr recombinase" evidence="6">
    <location>
        <begin position="268"/>
        <end position="482"/>
    </location>
</feature>
<evidence type="ECO:0000256" key="2">
    <source>
        <dbReference type="ARBA" id="ARBA00022908"/>
    </source>
</evidence>
<dbReference type="GO" id="GO:0015074">
    <property type="term" value="P:DNA integration"/>
    <property type="evidence" value="ECO:0007669"/>
    <property type="project" value="UniProtKB-KW"/>
</dbReference>
<dbReference type="PROSITE" id="PS51900">
    <property type="entry name" value="CB"/>
    <property type="match status" value="1"/>
</dbReference>
<dbReference type="InterPro" id="IPR011010">
    <property type="entry name" value="DNA_brk_join_enz"/>
</dbReference>
<comment type="similarity">
    <text evidence="1">Belongs to the 'phage' integrase family.</text>
</comment>
<evidence type="ECO:0000256" key="3">
    <source>
        <dbReference type="ARBA" id="ARBA00023125"/>
    </source>
</evidence>
<proteinExistence type="inferred from homology"/>
<dbReference type="InterPro" id="IPR010998">
    <property type="entry name" value="Integrase_recombinase_N"/>
</dbReference>
<dbReference type="RefSeq" id="WP_177428168.1">
    <property type="nucleotide sequence ID" value="NZ_FMSV02000083.1"/>
</dbReference>
<evidence type="ECO:0000313" key="9">
    <source>
        <dbReference type="Proteomes" id="UP000236724"/>
    </source>
</evidence>
<dbReference type="SUPFAM" id="SSF56349">
    <property type="entry name" value="DNA breaking-rejoining enzymes"/>
    <property type="match status" value="1"/>
</dbReference>
<dbReference type="InterPro" id="IPR002104">
    <property type="entry name" value="Integrase_catalytic"/>
</dbReference>
<dbReference type="InterPro" id="IPR044068">
    <property type="entry name" value="CB"/>
</dbReference>